<dbReference type="InterPro" id="IPR032466">
    <property type="entry name" value="Metal_Hydrolase"/>
</dbReference>
<comment type="caution">
    <text evidence="10">The sequence shown here is derived from an EMBL/GenBank/DDBJ whole genome shotgun (WGS) entry which is preliminary data.</text>
</comment>
<dbReference type="GO" id="GO:0019556">
    <property type="term" value="P:L-histidine catabolic process to glutamate and formamide"/>
    <property type="evidence" value="ECO:0007669"/>
    <property type="project" value="UniProtKB-UniRule"/>
</dbReference>
<dbReference type="PANTHER" id="PTHR42752:SF1">
    <property type="entry name" value="IMIDAZOLONEPROPIONASE-RELATED"/>
    <property type="match status" value="1"/>
</dbReference>
<dbReference type="InterPro" id="IPR005920">
    <property type="entry name" value="HutI"/>
</dbReference>
<proteinExistence type="predicted"/>
<dbReference type="InterPro" id="IPR006680">
    <property type="entry name" value="Amidohydro-rel"/>
</dbReference>
<keyword evidence="3" id="KW-0479">Metal-binding</keyword>
<evidence type="ECO:0000313" key="11">
    <source>
        <dbReference type="Proteomes" id="UP000315908"/>
    </source>
</evidence>
<keyword evidence="4" id="KW-0378">Hydrolase</keyword>
<evidence type="ECO:0000259" key="9">
    <source>
        <dbReference type="Pfam" id="PF01979"/>
    </source>
</evidence>
<dbReference type="InterPro" id="IPR011059">
    <property type="entry name" value="Metal-dep_hydrolase_composite"/>
</dbReference>
<dbReference type="RefSeq" id="WP_208734057.1">
    <property type="nucleotide sequence ID" value="NZ_JBPFQQ010000021.1"/>
</dbReference>
<dbReference type="NCBIfam" id="TIGR01224">
    <property type="entry name" value="hutI"/>
    <property type="match status" value="1"/>
</dbReference>
<dbReference type="Proteomes" id="UP000315908">
    <property type="component" value="Unassembled WGS sequence"/>
</dbReference>
<sequence>MMEKELKLVGPFRQVLTMSNMPVNGALHDKQLAIIKEGGILIAGNNILEVGDFEQLQLQWGKAAALVLVEGDQVALPGFIDCHTHIAFAGNRANDFALRNAGSSYLEIAAAGGGIWSTVSHTRDCNVEELIDLTIQRANFLLRQGITTIEVKSGYGLNVKEELKILRGIQKSDRRTASDLIPTCLAAHMLPRDFDGSAKDYLHLITTDLFPLLKSEGLSNRIDAFIEKTAFQGEDIVAYLRKAKEMGFDLTIHADQFTTSGSQIAVELGAQSADHLEASTAAEIELIAHSTTVAVALPAASIGLGCGFTPARKLLDAGACLAIGSDWNPGSAPMGQLLTSASILATAEKLTNAELLSALTYRAAKALNLSDRGVLTKGMKADFSLFKTDNYQDITYYQGSLQPTAVWKNGQEVFSI</sequence>
<evidence type="ECO:0000313" key="10">
    <source>
        <dbReference type="EMBL" id="TWI25507.1"/>
    </source>
</evidence>
<organism evidence="10 11">
    <name type="scientific">Sphingobacterium siyangense</name>
    <dbReference type="NCBI Taxonomy" id="459529"/>
    <lineage>
        <taxon>Bacteria</taxon>
        <taxon>Pseudomonadati</taxon>
        <taxon>Bacteroidota</taxon>
        <taxon>Sphingobacteriia</taxon>
        <taxon>Sphingobacteriales</taxon>
        <taxon>Sphingobacteriaceae</taxon>
        <taxon>Sphingobacterium</taxon>
    </lineage>
</organism>
<evidence type="ECO:0000256" key="5">
    <source>
        <dbReference type="ARBA" id="ARBA00022808"/>
    </source>
</evidence>
<reference evidence="10 11" key="1">
    <citation type="journal article" date="2015" name="Stand. Genomic Sci.">
        <title>Genomic Encyclopedia of Bacterial and Archaeal Type Strains, Phase III: the genomes of soil and plant-associated and newly described type strains.</title>
        <authorList>
            <person name="Whitman W.B."/>
            <person name="Woyke T."/>
            <person name="Klenk H.P."/>
            <person name="Zhou Y."/>
            <person name="Lilburn T.G."/>
            <person name="Beck B.J."/>
            <person name="De Vos P."/>
            <person name="Vandamme P."/>
            <person name="Eisen J.A."/>
            <person name="Garrity G."/>
            <person name="Hugenholtz P."/>
            <person name="Kyrpides N.C."/>
        </authorList>
    </citation>
    <scope>NUCLEOTIDE SEQUENCE [LARGE SCALE GENOMIC DNA]</scope>
    <source>
        <strain evidence="10 11">CGMCC 1.6855</strain>
    </source>
</reference>
<evidence type="ECO:0000256" key="2">
    <source>
        <dbReference type="ARBA" id="ARBA00012864"/>
    </source>
</evidence>
<dbReference type="EC" id="3.5.2.7" evidence="2 8"/>
<gene>
    <name evidence="10" type="ORF">IQ31_00072</name>
</gene>
<dbReference type="SUPFAM" id="SSF51338">
    <property type="entry name" value="Composite domain of metallo-dependent hydrolases"/>
    <property type="match status" value="2"/>
</dbReference>
<dbReference type="Pfam" id="PF01979">
    <property type="entry name" value="Amidohydro_1"/>
    <property type="match status" value="1"/>
</dbReference>
<dbReference type="GO" id="GO:0050480">
    <property type="term" value="F:imidazolonepropionase activity"/>
    <property type="evidence" value="ECO:0007669"/>
    <property type="project" value="UniProtKB-UniRule"/>
</dbReference>
<evidence type="ECO:0000256" key="7">
    <source>
        <dbReference type="ARBA" id="ARBA00023004"/>
    </source>
</evidence>
<dbReference type="SUPFAM" id="SSF51556">
    <property type="entry name" value="Metallo-dependent hydrolases"/>
    <property type="match status" value="1"/>
</dbReference>
<evidence type="ECO:0000256" key="8">
    <source>
        <dbReference type="NCBIfam" id="TIGR01224"/>
    </source>
</evidence>
<feature type="domain" description="Amidohydrolase-related" evidence="9">
    <location>
        <begin position="75"/>
        <end position="413"/>
    </location>
</feature>
<accession>A0A562N013</accession>
<dbReference type="Gene3D" id="2.30.40.10">
    <property type="entry name" value="Urease, subunit C, domain 1"/>
    <property type="match status" value="1"/>
</dbReference>
<keyword evidence="6" id="KW-0862">Zinc</keyword>
<dbReference type="PANTHER" id="PTHR42752">
    <property type="entry name" value="IMIDAZOLONEPROPIONASE"/>
    <property type="match status" value="1"/>
</dbReference>
<name>A0A562N013_9SPHI</name>
<evidence type="ECO:0000256" key="4">
    <source>
        <dbReference type="ARBA" id="ARBA00022801"/>
    </source>
</evidence>
<comment type="pathway">
    <text evidence="1">Amino-acid degradation.</text>
</comment>
<keyword evidence="7" id="KW-0408">Iron</keyword>
<dbReference type="AlphaFoldDB" id="A0A562N013"/>
<evidence type="ECO:0000256" key="3">
    <source>
        <dbReference type="ARBA" id="ARBA00022723"/>
    </source>
</evidence>
<dbReference type="EMBL" id="VLKR01000001">
    <property type="protein sequence ID" value="TWI25507.1"/>
    <property type="molecule type" value="Genomic_DNA"/>
</dbReference>
<evidence type="ECO:0000256" key="6">
    <source>
        <dbReference type="ARBA" id="ARBA00022833"/>
    </source>
</evidence>
<protein>
    <recommendedName>
        <fullName evidence="2 8">Imidazolonepropionase</fullName>
        <ecNumber evidence="2 8">3.5.2.7</ecNumber>
    </recommendedName>
</protein>
<keyword evidence="5" id="KW-0369">Histidine metabolism</keyword>
<evidence type="ECO:0000256" key="1">
    <source>
        <dbReference type="ARBA" id="ARBA00005023"/>
    </source>
</evidence>
<dbReference type="GO" id="GO:0005737">
    <property type="term" value="C:cytoplasm"/>
    <property type="evidence" value="ECO:0007669"/>
    <property type="project" value="UniProtKB-UniRule"/>
</dbReference>
<dbReference type="Gene3D" id="3.20.20.140">
    <property type="entry name" value="Metal-dependent hydrolases"/>
    <property type="match status" value="1"/>
</dbReference>
<dbReference type="GO" id="GO:0046872">
    <property type="term" value="F:metal ion binding"/>
    <property type="evidence" value="ECO:0007669"/>
    <property type="project" value="UniProtKB-KW"/>
</dbReference>